<proteinExistence type="predicted"/>
<accession>A0A813XYG2</accession>
<keyword evidence="1" id="KW-0812">Transmembrane</keyword>
<protein>
    <submittedName>
        <fullName evidence="2">Uncharacterized protein</fullName>
    </submittedName>
</protein>
<dbReference type="Proteomes" id="UP000663852">
    <property type="component" value="Unassembled WGS sequence"/>
</dbReference>
<keyword evidence="1" id="KW-0472">Membrane</keyword>
<dbReference type="EMBL" id="CAJNOJ010000027">
    <property type="protein sequence ID" value="CAF0876677.1"/>
    <property type="molecule type" value="Genomic_DNA"/>
</dbReference>
<organism evidence="2 3">
    <name type="scientific">Adineta ricciae</name>
    <name type="common">Rotifer</name>
    <dbReference type="NCBI Taxonomy" id="249248"/>
    <lineage>
        <taxon>Eukaryota</taxon>
        <taxon>Metazoa</taxon>
        <taxon>Spiralia</taxon>
        <taxon>Gnathifera</taxon>
        <taxon>Rotifera</taxon>
        <taxon>Eurotatoria</taxon>
        <taxon>Bdelloidea</taxon>
        <taxon>Adinetida</taxon>
        <taxon>Adinetidae</taxon>
        <taxon>Adineta</taxon>
    </lineage>
</organism>
<evidence type="ECO:0000313" key="3">
    <source>
        <dbReference type="Proteomes" id="UP000663852"/>
    </source>
</evidence>
<reference evidence="2" key="1">
    <citation type="submission" date="2021-02" db="EMBL/GenBank/DDBJ databases">
        <authorList>
            <person name="Nowell W R."/>
        </authorList>
    </citation>
    <scope>NUCLEOTIDE SEQUENCE</scope>
</reference>
<comment type="caution">
    <text evidence="2">The sequence shown here is derived from an EMBL/GenBank/DDBJ whole genome shotgun (WGS) entry which is preliminary data.</text>
</comment>
<keyword evidence="1" id="KW-1133">Transmembrane helix</keyword>
<evidence type="ECO:0000313" key="2">
    <source>
        <dbReference type="EMBL" id="CAF0876677.1"/>
    </source>
</evidence>
<feature type="transmembrane region" description="Helical" evidence="1">
    <location>
        <begin position="38"/>
        <end position="66"/>
    </location>
</feature>
<dbReference type="Gene3D" id="1.20.1070.10">
    <property type="entry name" value="Rhodopsin 7-helix transmembrane proteins"/>
    <property type="match status" value="1"/>
</dbReference>
<dbReference type="AlphaFoldDB" id="A0A813XYG2"/>
<sequence length="119" mass="13412">MLNQTSATSRRLVVKFDFYGMISMNQTTNQTLKGDFTIIYTIIWATIMSSLAILTIIGNTIVIYALRTNRHLRTVMCYGYCFVFSCSSIPCKPNLHTNVVLCHFNLTSLISLKSLLSST</sequence>
<name>A0A813XYG2_ADIRI</name>
<dbReference type="SUPFAM" id="SSF81321">
    <property type="entry name" value="Family A G protein-coupled receptor-like"/>
    <property type="match status" value="1"/>
</dbReference>
<evidence type="ECO:0000256" key="1">
    <source>
        <dbReference type="SAM" id="Phobius"/>
    </source>
</evidence>
<gene>
    <name evidence="2" type="ORF">EDS130_LOCUS8576</name>
</gene>